<accession>A0A377L058</accession>
<reference evidence="1 2" key="1">
    <citation type="submission" date="2018-08" db="EMBL/GenBank/DDBJ databases">
        <title>A genome reference for cultivated species of the human gut microbiota.</title>
        <authorList>
            <person name="Zou Y."/>
            <person name="Xue W."/>
            <person name="Luo G."/>
        </authorList>
    </citation>
    <scope>NUCLEOTIDE SEQUENCE [LARGE SCALE GENOMIC DNA]</scope>
    <source>
        <strain evidence="1 2">AF48-16</strain>
    </source>
</reference>
<sequence length="195" mass="23311">MKKFKIFDDDTTKGKLYALIDYLVITSALCFSAYHSFPLTIPKYLHIPGTNEYMVGGLFSVLMSYSLYKTYLLNAHKNIPKEKKHSIEISFFLGLLVSFILLLFRSESLINHLLFRNQLPLEQIMYHLDRLYFLNLLMLLFALIRCLFAFDYYQAFYYKKRKCYMGYIYVYSFLFLVGGALFYMWIMSINFLFRK</sequence>
<comment type="caution">
    <text evidence="1">The sequence shown here is derived from an EMBL/GenBank/DDBJ whole genome shotgun (WGS) entry which is preliminary data.</text>
</comment>
<evidence type="ECO:0000313" key="2">
    <source>
        <dbReference type="Proteomes" id="UP000286288"/>
    </source>
</evidence>
<dbReference type="EMBL" id="QRMZ01000011">
    <property type="protein sequence ID" value="RHK06264.1"/>
    <property type="molecule type" value="Genomic_DNA"/>
</dbReference>
<gene>
    <name evidence="1" type="ORF">DW084_09750</name>
</gene>
<name>A0A377L058_ENTCA</name>
<protein>
    <submittedName>
        <fullName evidence="1">Uncharacterized protein</fullName>
    </submittedName>
</protein>
<dbReference type="Proteomes" id="UP000286288">
    <property type="component" value="Unassembled WGS sequence"/>
</dbReference>
<organism evidence="1 2">
    <name type="scientific">Enterococcus casseliflavus</name>
    <name type="common">Enterococcus flavescens</name>
    <dbReference type="NCBI Taxonomy" id="37734"/>
    <lineage>
        <taxon>Bacteria</taxon>
        <taxon>Bacillati</taxon>
        <taxon>Bacillota</taxon>
        <taxon>Bacilli</taxon>
        <taxon>Lactobacillales</taxon>
        <taxon>Enterococcaceae</taxon>
        <taxon>Enterococcus</taxon>
    </lineage>
</organism>
<dbReference type="AlphaFoldDB" id="A0A377L058"/>
<evidence type="ECO:0000313" key="1">
    <source>
        <dbReference type="EMBL" id="RHK06264.1"/>
    </source>
</evidence>
<proteinExistence type="predicted"/>